<sequence>MSVAMRDIAEQMMRRAVEDERQEFGSFFLSRFFGLEIAYQSEACIVSFDVERPLFNPQGTLHGGVLATALDISMGHLVNHVAGAGTTLEMKVQYLAAVREGRVTCHATFLKRGRKTFFVQSQASTAAGEPIAHATSTWQLLNRG</sequence>
<accession>A0A1H5BBP3</accession>
<dbReference type="AlphaFoldDB" id="A0A1H5BBP3"/>
<dbReference type="Pfam" id="PF03061">
    <property type="entry name" value="4HBT"/>
    <property type="match status" value="1"/>
</dbReference>
<organism evidence="4 5">
    <name type="scientific">Bradyrhizobium erythrophlei</name>
    <dbReference type="NCBI Taxonomy" id="1437360"/>
    <lineage>
        <taxon>Bacteria</taxon>
        <taxon>Pseudomonadati</taxon>
        <taxon>Pseudomonadota</taxon>
        <taxon>Alphaproteobacteria</taxon>
        <taxon>Hyphomicrobiales</taxon>
        <taxon>Nitrobacteraceae</taxon>
        <taxon>Bradyrhizobium</taxon>
    </lineage>
</organism>
<protein>
    <submittedName>
        <fullName evidence="4">Uncharacterized domain 1-containing protein</fullName>
    </submittedName>
</protein>
<dbReference type="InterPro" id="IPR029069">
    <property type="entry name" value="HotDog_dom_sf"/>
</dbReference>
<dbReference type="SUPFAM" id="SSF54637">
    <property type="entry name" value="Thioesterase/thiol ester dehydrase-isomerase"/>
    <property type="match status" value="1"/>
</dbReference>
<keyword evidence="2" id="KW-0378">Hydrolase</keyword>
<dbReference type="Gene3D" id="3.10.129.10">
    <property type="entry name" value="Hotdog Thioesterase"/>
    <property type="match status" value="1"/>
</dbReference>
<dbReference type="InterPro" id="IPR039298">
    <property type="entry name" value="ACOT13"/>
</dbReference>
<evidence type="ECO:0000256" key="2">
    <source>
        <dbReference type="ARBA" id="ARBA00022801"/>
    </source>
</evidence>
<evidence type="ECO:0000313" key="4">
    <source>
        <dbReference type="EMBL" id="SED51658.1"/>
    </source>
</evidence>
<dbReference type="EMBL" id="FNTH01000001">
    <property type="protein sequence ID" value="SED51658.1"/>
    <property type="molecule type" value="Genomic_DNA"/>
</dbReference>
<reference evidence="4 5" key="1">
    <citation type="submission" date="2016-10" db="EMBL/GenBank/DDBJ databases">
        <authorList>
            <person name="de Groot N.N."/>
        </authorList>
    </citation>
    <scope>NUCLEOTIDE SEQUENCE [LARGE SCALE GENOMIC DNA]</scope>
    <source>
        <strain evidence="4 5">MT12</strain>
    </source>
</reference>
<evidence type="ECO:0000313" key="5">
    <source>
        <dbReference type="Proteomes" id="UP000198992"/>
    </source>
</evidence>
<evidence type="ECO:0000259" key="3">
    <source>
        <dbReference type="Pfam" id="PF03061"/>
    </source>
</evidence>
<dbReference type="InterPro" id="IPR006683">
    <property type="entry name" value="Thioestr_dom"/>
</dbReference>
<dbReference type="Proteomes" id="UP000198992">
    <property type="component" value="Unassembled WGS sequence"/>
</dbReference>
<proteinExistence type="inferred from homology"/>
<name>A0A1H5BBP3_9BRAD</name>
<dbReference type="InterPro" id="IPR003736">
    <property type="entry name" value="PAAI_dom"/>
</dbReference>
<comment type="similarity">
    <text evidence="1">Belongs to the thioesterase PaaI family.</text>
</comment>
<dbReference type="GO" id="GO:0047617">
    <property type="term" value="F:fatty acyl-CoA hydrolase activity"/>
    <property type="evidence" value="ECO:0007669"/>
    <property type="project" value="InterPro"/>
</dbReference>
<dbReference type="PANTHER" id="PTHR21660:SF1">
    <property type="entry name" value="ACYL-COENZYME A THIOESTERASE 13"/>
    <property type="match status" value="1"/>
</dbReference>
<feature type="domain" description="Thioesterase" evidence="3">
    <location>
        <begin position="58"/>
        <end position="123"/>
    </location>
</feature>
<dbReference type="NCBIfam" id="TIGR00369">
    <property type="entry name" value="unchar_dom_1"/>
    <property type="match status" value="1"/>
</dbReference>
<dbReference type="PANTHER" id="PTHR21660">
    <property type="entry name" value="THIOESTERASE SUPERFAMILY MEMBER-RELATED"/>
    <property type="match status" value="1"/>
</dbReference>
<dbReference type="CDD" id="cd03443">
    <property type="entry name" value="PaaI_thioesterase"/>
    <property type="match status" value="1"/>
</dbReference>
<gene>
    <name evidence="4" type="ORF">SAMN05444164_4974</name>
</gene>
<evidence type="ECO:0000256" key="1">
    <source>
        <dbReference type="ARBA" id="ARBA00008324"/>
    </source>
</evidence>